<dbReference type="PANTHER" id="PTHR48193">
    <property type="entry name" value="ZINC METALLOPROTEASE ZMPB-RELATED"/>
    <property type="match status" value="1"/>
</dbReference>
<accession>A0ABY7D6L9</accession>
<feature type="region of interest" description="Disordered" evidence="1">
    <location>
        <begin position="186"/>
        <end position="245"/>
    </location>
</feature>
<organism evidence="2 3">
    <name type="scientific">Puccinia triticina</name>
    <dbReference type="NCBI Taxonomy" id="208348"/>
    <lineage>
        <taxon>Eukaryota</taxon>
        <taxon>Fungi</taxon>
        <taxon>Dikarya</taxon>
        <taxon>Basidiomycota</taxon>
        <taxon>Pucciniomycotina</taxon>
        <taxon>Pucciniomycetes</taxon>
        <taxon>Pucciniales</taxon>
        <taxon>Pucciniaceae</taxon>
        <taxon>Puccinia</taxon>
    </lineage>
</organism>
<evidence type="ECO:0000256" key="1">
    <source>
        <dbReference type="SAM" id="MobiDB-lite"/>
    </source>
</evidence>
<dbReference type="RefSeq" id="XP_053028075.1">
    <property type="nucleotide sequence ID" value="XM_053164291.1"/>
</dbReference>
<dbReference type="Proteomes" id="UP001164743">
    <property type="component" value="Chromosome 17A"/>
</dbReference>
<dbReference type="PANTHER" id="PTHR48193:SF2">
    <property type="entry name" value="ZINC METALLOPROTEASE ZMPB"/>
    <property type="match status" value="1"/>
</dbReference>
<gene>
    <name evidence="2" type="ORF">PtA15_17A1</name>
</gene>
<evidence type="ECO:0000313" key="2">
    <source>
        <dbReference type="EMBL" id="WAQ92520.1"/>
    </source>
</evidence>
<dbReference type="InterPro" id="IPR053094">
    <property type="entry name" value="Zinc_metalloprotease_ZmpB"/>
</dbReference>
<dbReference type="GeneID" id="77805074"/>
<evidence type="ECO:0000313" key="3">
    <source>
        <dbReference type="Proteomes" id="UP001164743"/>
    </source>
</evidence>
<name>A0ABY7D6L9_9BASI</name>
<keyword evidence="3" id="KW-1185">Reference proteome</keyword>
<reference evidence="2" key="1">
    <citation type="submission" date="2022-10" db="EMBL/GenBank/DDBJ databases">
        <title>Puccinia triticina Genome sequencing and assembly.</title>
        <authorList>
            <person name="Li C."/>
        </authorList>
    </citation>
    <scope>NUCLEOTIDE SEQUENCE</scope>
    <source>
        <strain evidence="2">Pt15</strain>
    </source>
</reference>
<dbReference type="EMBL" id="CP110437">
    <property type="protein sequence ID" value="WAQ92520.1"/>
    <property type="molecule type" value="Genomic_DNA"/>
</dbReference>
<feature type="compositionally biased region" description="Low complexity" evidence="1">
    <location>
        <begin position="203"/>
        <end position="216"/>
    </location>
</feature>
<proteinExistence type="predicted"/>
<sequence>MAIWFLYGVGGWWHCFNNPYAFKQTNVFSIISVAHARHEYLYAKGHNSLRRPEETPWYKTDSFIRWVLRKAKVNEEDVAKINWKTAPLVFQEHVTNKNIARFALEDLLAECAVVGPSLGLDGKPALPVELAPAKEEAAADLMKRLTSAWAPHVIADYSRRIEHVIASRPRNAIEGVQALQITAGPSQTRRAIGAPPAQPQPSTPAASSQAQRTSTPPEASDVDASQAAGPAISTPPPTTFDRDITINGCLGEGGVWFSTPPAGRDITIETRLNKWIFRSRSAAQSDIRLPDVN</sequence>
<protein>
    <submittedName>
        <fullName evidence="2">Uncharacterized protein</fullName>
    </submittedName>
</protein>